<dbReference type="GO" id="GO:0003735">
    <property type="term" value="F:structural constituent of ribosome"/>
    <property type="evidence" value="ECO:0007669"/>
    <property type="project" value="InterPro"/>
</dbReference>
<organism evidence="8 9">
    <name type="scientific">Candidatus Falkowbacteria bacterium CG10_big_fil_rev_8_21_14_0_10_37_14</name>
    <dbReference type="NCBI Taxonomy" id="1974561"/>
    <lineage>
        <taxon>Bacteria</taxon>
        <taxon>Candidatus Falkowiibacteriota</taxon>
    </lineage>
</organism>
<dbReference type="PANTHER" id="PTHR12899:SF3">
    <property type="entry name" value="LARGE RIBOSOMAL SUBUNIT PROTEIN UL18M"/>
    <property type="match status" value="1"/>
</dbReference>
<comment type="subunit">
    <text evidence="7">Part of the 50S ribosomal subunit; part of the 5S rRNA/L5/L18/L25 subcomplex. Contacts the 5S and 23S rRNAs.</text>
</comment>
<dbReference type="Gene3D" id="3.30.420.100">
    <property type="match status" value="1"/>
</dbReference>
<evidence type="ECO:0000256" key="5">
    <source>
        <dbReference type="ARBA" id="ARBA00023274"/>
    </source>
</evidence>
<dbReference type="GO" id="GO:1990904">
    <property type="term" value="C:ribonucleoprotein complex"/>
    <property type="evidence" value="ECO:0007669"/>
    <property type="project" value="UniProtKB-KW"/>
</dbReference>
<keyword evidence="3 7" id="KW-0694">RNA-binding</keyword>
<dbReference type="GO" id="GO:0008097">
    <property type="term" value="F:5S rRNA binding"/>
    <property type="evidence" value="ECO:0007669"/>
    <property type="project" value="TreeGrafter"/>
</dbReference>
<evidence type="ECO:0000256" key="1">
    <source>
        <dbReference type="ARBA" id="ARBA00007116"/>
    </source>
</evidence>
<keyword evidence="5 7" id="KW-0687">Ribonucleoprotein</keyword>
<evidence type="ECO:0000256" key="7">
    <source>
        <dbReference type="HAMAP-Rule" id="MF_01337"/>
    </source>
</evidence>
<evidence type="ECO:0000313" key="8">
    <source>
        <dbReference type="EMBL" id="PIT96232.1"/>
    </source>
</evidence>
<evidence type="ECO:0000256" key="3">
    <source>
        <dbReference type="ARBA" id="ARBA00022884"/>
    </source>
</evidence>
<gene>
    <name evidence="7" type="primary">rplR</name>
    <name evidence="8" type="ORF">COT94_01475</name>
</gene>
<dbReference type="NCBIfam" id="TIGR00060">
    <property type="entry name" value="L18_bact"/>
    <property type="match status" value="1"/>
</dbReference>
<dbReference type="Pfam" id="PF00861">
    <property type="entry name" value="Ribosomal_L18p"/>
    <property type="match status" value="1"/>
</dbReference>
<sequence>MKNKEVIKQVKKERRAKRVRAKISGTSERPRLSVFRSNRNLFVQIVDDSSGRTLVSAHTAQLAGKLAKGDASLELGKELAKRALEKGIKSVVFDRGGNLYHGRIKAVADGARAGGLEF</sequence>
<name>A0A2M6WTV8_9BACT</name>
<keyword evidence="2 7" id="KW-0699">rRNA-binding</keyword>
<evidence type="ECO:0000256" key="4">
    <source>
        <dbReference type="ARBA" id="ARBA00022980"/>
    </source>
</evidence>
<dbReference type="GO" id="GO:0006412">
    <property type="term" value="P:translation"/>
    <property type="evidence" value="ECO:0007669"/>
    <property type="project" value="UniProtKB-UniRule"/>
</dbReference>
<dbReference type="GO" id="GO:0005840">
    <property type="term" value="C:ribosome"/>
    <property type="evidence" value="ECO:0007669"/>
    <property type="project" value="UniProtKB-KW"/>
</dbReference>
<comment type="function">
    <text evidence="7">This is one of the proteins that bind and probably mediate the attachment of the 5S RNA into the large ribosomal subunit, where it forms part of the central protuberance.</text>
</comment>
<comment type="similarity">
    <text evidence="1 7">Belongs to the universal ribosomal protein uL18 family.</text>
</comment>
<dbReference type="EMBL" id="PFAM01000009">
    <property type="protein sequence ID" value="PIT96232.1"/>
    <property type="molecule type" value="Genomic_DNA"/>
</dbReference>
<reference evidence="9" key="1">
    <citation type="submission" date="2017-09" db="EMBL/GenBank/DDBJ databases">
        <title>Depth-based differentiation of microbial function through sediment-hosted aquifers and enrichment of novel symbionts in the deep terrestrial subsurface.</title>
        <authorList>
            <person name="Probst A.J."/>
            <person name="Ladd B."/>
            <person name="Jarett J.K."/>
            <person name="Geller-Mcgrath D.E."/>
            <person name="Sieber C.M.K."/>
            <person name="Emerson J.B."/>
            <person name="Anantharaman K."/>
            <person name="Thomas B.C."/>
            <person name="Malmstrom R."/>
            <person name="Stieglmeier M."/>
            <person name="Klingl A."/>
            <person name="Woyke T."/>
            <person name="Ryan C.M."/>
            <person name="Banfield J.F."/>
        </authorList>
    </citation>
    <scope>NUCLEOTIDE SEQUENCE [LARGE SCALE GENOMIC DNA]</scope>
</reference>
<protein>
    <recommendedName>
        <fullName evidence="6 7">Large ribosomal subunit protein uL18</fullName>
    </recommendedName>
</protein>
<proteinExistence type="inferred from homology"/>
<dbReference type="InterPro" id="IPR005484">
    <property type="entry name" value="Ribosomal_uL18_bac/plant/anim"/>
</dbReference>
<evidence type="ECO:0000313" key="9">
    <source>
        <dbReference type="Proteomes" id="UP000228533"/>
    </source>
</evidence>
<comment type="caution">
    <text evidence="8">The sequence shown here is derived from an EMBL/GenBank/DDBJ whole genome shotgun (WGS) entry which is preliminary data.</text>
</comment>
<dbReference type="PANTHER" id="PTHR12899">
    <property type="entry name" value="39S RIBOSOMAL PROTEIN L18, MITOCHONDRIAL"/>
    <property type="match status" value="1"/>
</dbReference>
<dbReference type="InterPro" id="IPR004389">
    <property type="entry name" value="Ribosomal_uL18_bac-type"/>
</dbReference>
<dbReference type="SUPFAM" id="SSF53137">
    <property type="entry name" value="Translational machinery components"/>
    <property type="match status" value="1"/>
</dbReference>
<evidence type="ECO:0000256" key="6">
    <source>
        <dbReference type="ARBA" id="ARBA00035197"/>
    </source>
</evidence>
<dbReference type="Proteomes" id="UP000228533">
    <property type="component" value="Unassembled WGS sequence"/>
</dbReference>
<evidence type="ECO:0000256" key="2">
    <source>
        <dbReference type="ARBA" id="ARBA00022730"/>
    </source>
</evidence>
<keyword evidence="4 7" id="KW-0689">Ribosomal protein</keyword>
<dbReference type="HAMAP" id="MF_01337_B">
    <property type="entry name" value="Ribosomal_uL18_B"/>
    <property type="match status" value="1"/>
</dbReference>
<dbReference type="FunFam" id="3.30.420.100:FF:000001">
    <property type="entry name" value="50S ribosomal protein L18"/>
    <property type="match status" value="1"/>
</dbReference>
<dbReference type="AlphaFoldDB" id="A0A2M6WTV8"/>
<dbReference type="InterPro" id="IPR057268">
    <property type="entry name" value="Ribosomal_L18"/>
</dbReference>
<dbReference type="GO" id="GO:0005737">
    <property type="term" value="C:cytoplasm"/>
    <property type="evidence" value="ECO:0007669"/>
    <property type="project" value="UniProtKB-ARBA"/>
</dbReference>
<accession>A0A2M6WTV8</accession>
<dbReference type="CDD" id="cd00432">
    <property type="entry name" value="Ribosomal_L18_L5e"/>
    <property type="match status" value="1"/>
</dbReference>